<feature type="region of interest" description="Disordered" evidence="1">
    <location>
        <begin position="1"/>
        <end position="60"/>
    </location>
</feature>
<reference evidence="3" key="2">
    <citation type="submission" date="2017-12" db="EMBL/GenBank/DDBJ databases">
        <title>Genome sequence of the Bar-tailed Godwit (Limosa lapponica baueri).</title>
        <authorList>
            <person name="Lima N.C.B."/>
            <person name="Parody-Merino A.M."/>
            <person name="Battley P.F."/>
            <person name="Fidler A.E."/>
            <person name="Prosdocimi F."/>
        </authorList>
    </citation>
    <scope>NUCLEOTIDE SEQUENCE [LARGE SCALE GENOMIC DNA]</scope>
</reference>
<name>A0A2I0TAQ8_LIMLA</name>
<dbReference type="AlphaFoldDB" id="A0A2I0TAQ8"/>
<sequence length="136" mass="14484">MGDGRARGGAPGTTGTHRTGLAPTAIHQHPWYPAAPTGTGLAPTSIHRYPEAPTGTGPAPTSIHRYPWYPVAPTNTRLAPTGIRRHPWVGSTLAPGYLVLFRGWKLGSWLATELRGLREALPCSAVCQIRATSKDS</sequence>
<gene>
    <name evidence="2" type="ORF">llap_18815</name>
</gene>
<organism evidence="2 3">
    <name type="scientific">Limosa lapponica baueri</name>
    <dbReference type="NCBI Taxonomy" id="1758121"/>
    <lineage>
        <taxon>Eukaryota</taxon>
        <taxon>Metazoa</taxon>
        <taxon>Chordata</taxon>
        <taxon>Craniata</taxon>
        <taxon>Vertebrata</taxon>
        <taxon>Euteleostomi</taxon>
        <taxon>Archelosauria</taxon>
        <taxon>Archosauria</taxon>
        <taxon>Dinosauria</taxon>
        <taxon>Saurischia</taxon>
        <taxon>Theropoda</taxon>
        <taxon>Coelurosauria</taxon>
        <taxon>Aves</taxon>
        <taxon>Neognathae</taxon>
        <taxon>Neoaves</taxon>
        <taxon>Charadriiformes</taxon>
        <taxon>Scolopacidae</taxon>
        <taxon>Limosa</taxon>
    </lineage>
</organism>
<keyword evidence="3" id="KW-1185">Reference proteome</keyword>
<dbReference type="Proteomes" id="UP000233556">
    <property type="component" value="Unassembled WGS sequence"/>
</dbReference>
<dbReference type="EMBL" id="KZ513801">
    <property type="protein sequence ID" value="PKU30881.1"/>
    <property type="molecule type" value="Genomic_DNA"/>
</dbReference>
<reference evidence="3" key="1">
    <citation type="submission" date="2017-11" db="EMBL/GenBank/DDBJ databases">
        <authorList>
            <person name="Lima N.C."/>
            <person name="Parody-Merino A.M."/>
            <person name="Battley P.F."/>
            <person name="Fidler A.E."/>
            <person name="Prosdocimi F."/>
        </authorList>
    </citation>
    <scope>NUCLEOTIDE SEQUENCE [LARGE SCALE GENOMIC DNA]</scope>
</reference>
<evidence type="ECO:0000313" key="3">
    <source>
        <dbReference type="Proteomes" id="UP000233556"/>
    </source>
</evidence>
<evidence type="ECO:0000256" key="1">
    <source>
        <dbReference type="SAM" id="MobiDB-lite"/>
    </source>
</evidence>
<accession>A0A2I0TAQ8</accession>
<proteinExistence type="predicted"/>
<evidence type="ECO:0000313" key="2">
    <source>
        <dbReference type="EMBL" id="PKU30881.1"/>
    </source>
</evidence>
<protein>
    <submittedName>
        <fullName evidence="2">Uncharacterized protein</fullName>
    </submittedName>
</protein>